<name>A0A8K0VTD6_9PLEO</name>
<dbReference type="Proteomes" id="UP000813461">
    <property type="component" value="Unassembled WGS sequence"/>
</dbReference>
<dbReference type="InterPro" id="IPR036322">
    <property type="entry name" value="WD40_repeat_dom_sf"/>
</dbReference>
<feature type="region of interest" description="Disordered" evidence="4">
    <location>
        <begin position="659"/>
        <end position="687"/>
    </location>
</feature>
<feature type="region of interest" description="Disordered" evidence="4">
    <location>
        <begin position="42"/>
        <end position="187"/>
    </location>
</feature>
<dbReference type="InterPro" id="IPR045159">
    <property type="entry name" value="DCAF7-like"/>
</dbReference>
<evidence type="ECO:0000256" key="2">
    <source>
        <dbReference type="ARBA" id="ARBA00022737"/>
    </source>
</evidence>
<dbReference type="PROSITE" id="PS00678">
    <property type="entry name" value="WD_REPEATS_1"/>
    <property type="match status" value="2"/>
</dbReference>
<dbReference type="SMART" id="SM00320">
    <property type="entry name" value="WD40"/>
    <property type="match status" value="4"/>
</dbReference>
<dbReference type="FunFam" id="2.130.10.10:FF:000561">
    <property type="entry name" value="Putative WD repeat protein"/>
    <property type="match status" value="1"/>
</dbReference>
<feature type="compositionally biased region" description="Low complexity" evidence="4">
    <location>
        <begin position="168"/>
        <end position="184"/>
    </location>
</feature>
<sequence length="733" mass="78051">MPFGHHHQQPQNAANSPAAGIYQAAAALGSIGAPMGNLRVATSGQTSAGTDAFQPSVQSPAEQQQQQQQQQQQHQSYASGGHTAPPTAQSSFDAPRRAPTGSLNRAPDSELHISTASASASASREPPQQQNMYNSPDNYSAPNIQLQQATPGSAQYSQQTQPIPNALQPAAGAPQQQRPGPSSAYTAPAVVPTQNQIASNAQQYTLPTRSNTIHQSQQSPHSSHSYSRSSPAGLGPEQKYIPFSNTPEQSKYAANTPAQKYYPTTPSGAASHSPLGLADIRPRADSNMDRENTMGHGNAMISEQNKVATNSNYLAPWSIYAYDWCKWTVPGGNSAGKMAVGSYIEDNHNFIRILDTQITPQEVATPGASPYGLEYSAVAEATCSFPVTRILWEPPSSQKQSTDLLATSGDHLRLWSLPQNPANTMSNTITRSSSVNTREPQLPKLTPLALLSNSKTPEHTAPLTSLDWNTMSPKLIITSSIDTTCTIWDIPSLTAKTQLIAHDKEVFDVRFCAGSVDVFVSCGADGSVRMFDLRSLEHSTIIYEPSDKNGDRDKGSPTGGRMSPTKAQQTMSYAPPLLRLAASPHDSHLLATFAADSNLIRILDVRQPGQALLELRGHSASVNSIEWNPSRRGMLASGGDDSLVLVWDLLHANNGAAISSEHAAPPQPPVSSHSTNGGAGAQNAPVGQKGPYASWRCDYEVGNISWAPQSALTGQGGEWVGVAGGRGVWGVKL</sequence>
<feature type="compositionally biased region" description="Low complexity" evidence="4">
    <location>
        <begin position="214"/>
        <end position="230"/>
    </location>
</feature>
<dbReference type="Gene3D" id="2.130.10.10">
    <property type="entry name" value="YVTN repeat-like/Quinoprotein amine dehydrogenase"/>
    <property type="match status" value="1"/>
</dbReference>
<feature type="region of interest" description="Disordered" evidence="4">
    <location>
        <begin position="543"/>
        <end position="569"/>
    </location>
</feature>
<dbReference type="AlphaFoldDB" id="A0A8K0VTD6"/>
<proteinExistence type="predicted"/>
<gene>
    <name evidence="5" type="ORF">FB567DRAFT_199143</name>
</gene>
<keyword evidence="1 3" id="KW-0853">WD repeat</keyword>
<dbReference type="PROSITE" id="PS50294">
    <property type="entry name" value="WD_REPEATS_REGION"/>
    <property type="match status" value="1"/>
</dbReference>
<protein>
    <submittedName>
        <fullName evidence="5">WD40-repeat-containing domain protein</fullName>
    </submittedName>
</protein>
<evidence type="ECO:0000256" key="1">
    <source>
        <dbReference type="ARBA" id="ARBA00022574"/>
    </source>
</evidence>
<feature type="region of interest" description="Disordered" evidence="4">
    <location>
        <begin position="210"/>
        <end position="281"/>
    </location>
</feature>
<dbReference type="PANTHER" id="PTHR19919">
    <property type="entry name" value="WD REPEAT CONTAINING PROTEIN"/>
    <property type="match status" value="1"/>
</dbReference>
<feature type="repeat" description="WD" evidence="3">
    <location>
        <begin position="615"/>
        <end position="649"/>
    </location>
</feature>
<feature type="compositionally biased region" description="Basic and acidic residues" evidence="4">
    <location>
        <begin position="545"/>
        <end position="555"/>
    </location>
</feature>
<evidence type="ECO:0000256" key="3">
    <source>
        <dbReference type="PROSITE-ProRule" id="PRU00221"/>
    </source>
</evidence>
<keyword evidence="2" id="KW-0677">Repeat</keyword>
<dbReference type="EMBL" id="JAGMVJ010000022">
    <property type="protein sequence ID" value="KAH7073396.1"/>
    <property type="molecule type" value="Genomic_DNA"/>
</dbReference>
<feature type="compositionally biased region" description="Low complexity" evidence="4">
    <location>
        <begin position="63"/>
        <end position="75"/>
    </location>
</feature>
<dbReference type="PROSITE" id="PS50082">
    <property type="entry name" value="WD_REPEATS_2"/>
    <property type="match status" value="2"/>
</dbReference>
<dbReference type="SUPFAM" id="SSF50978">
    <property type="entry name" value="WD40 repeat-like"/>
    <property type="match status" value="1"/>
</dbReference>
<reference evidence="5" key="1">
    <citation type="journal article" date="2021" name="Nat. Commun.">
        <title>Genetic determinants of endophytism in the Arabidopsis root mycobiome.</title>
        <authorList>
            <person name="Mesny F."/>
            <person name="Miyauchi S."/>
            <person name="Thiergart T."/>
            <person name="Pickel B."/>
            <person name="Atanasova L."/>
            <person name="Karlsson M."/>
            <person name="Huettel B."/>
            <person name="Barry K.W."/>
            <person name="Haridas S."/>
            <person name="Chen C."/>
            <person name="Bauer D."/>
            <person name="Andreopoulos W."/>
            <person name="Pangilinan J."/>
            <person name="LaButti K."/>
            <person name="Riley R."/>
            <person name="Lipzen A."/>
            <person name="Clum A."/>
            <person name="Drula E."/>
            <person name="Henrissat B."/>
            <person name="Kohler A."/>
            <person name="Grigoriev I.V."/>
            <person name="Martin F.M."/>
            <person name="Hacquard S."/>
        </authorList>
    </citation>
    <scope>NUCLEOTIDE SEQUENCE</scope>
    <source>
        <strain evidence="5">MPI-SDFR-AT-0120</strain>
    </source>
</reference>
<dbReference type="OrthoDB" id="1284551at2759"/>
<dbReference type="Pfam" id="PF00400">
    <property type="entry name" value="WD40"/>
    <property type="match status" value="3"/>
</dbReference>
<dbReference type="InterPro" id="IPR019775">
    <property type="entry name" value="WD40_repeat_CS"/>
</dbReference>
<evidence type="ECO:0000313" key="6">
    <source>
        <dbReference type="Proteomes" id="UP000813461"/>
    </source>
</evidence>
<comment type="caution">
    <text evidence="5">The sequence shown here is derived from an EMBL/GenBank/DDBJ whole genome shotgun (WGS) entry which is preliminary data.</text>
</comment>
<feature type="compositionally biased region" description="Polar residues" evidence="4">
    <location>
        <begin position="42"/>
        <end position="62"/>
    </location>
</feature>
<dbReference type="InterPro" id="IPR015943">
    <property type="entry name" value="WD40/YVTN_repeat-like_dom_sf"/>
</dbReference>
<accession>A0A8K0VTD6</accession>
<feature type="compositionally biased region" description="Polar residues" evidence="4">
    <location>
        <begin position="126"/>
        <end position="163"/>
    </location>
</feature>
<feature type="repeat" description="WD" evidence="3">
    <location>
        <begin position="456"/>
        <end position="498"/>
    </location>
</feature>
<evidence type="ECO:0000313" key="5">
    <source>
        <dbReference type="EMBL" id="KAH7073396.1"/>
    </source>
</evidence>
<organism evidence="5 6">
    <name type="scientific">Paraphoma chrysanthemicola</name>
    <dbReference type="NCBI Taxonomy" id="798071"/>
    <lineage>
        <taxon>Eukaryota</taxon>
        <taxon>Fungi</taxon>
        <taxon>Dikarya</taxon>
        <taxon>Ascomycota</taxon>
        <taxon>Pezizomycotina</taxon>
        <taxon>Dothideomycetes</taxon>
        <taxon>Pleosporomycetidae</taxon>
        <taxon>Pleosporales</taxon>
        <taxon>Pleosporineae</taxon>
        <taxon>Phaeosphaeriaceae</taxon>
        <taxon>Paraphoma</taxon>
    </lineage>
</organism>
<evidence type="ECO:0000256" key="4">
    <source>
        <dbReference type="SAM" id="MobiDB-lite"/>
    </source>
</evidence>
<feature type="compositionally biased region" description="Polar residues" evidence="4">
    <location>
        <begin position="243"/>
        <end position="270"/>
    </location>
</feature>
<dbReference type="InterPro" id="IPR001680">
    <property type="entry name" value="WD40_rpt"/>
</dbReference>
<keyword evidence="6" id="KW-1185">Reference proteome</keyword>